<evidence type="ECO:0008006" key="3">
    <source>
        <dbReference type="Google" id="ProtNLM"/>
    </source>
</evidence>
<evidence type="ECO:0000313" key="1">
    <source>
        <dbReference type="EMBL" id="ETP35068.1"/>
    </source>
</evidence>
<name>W2YK65_PHYNI</name>
<comment type="caution">
    <text evidence="1">The sequence shown here is derived from an EMBL/GenBank/DDBJ whole genome shotgun (WGS) entry which is preliminary data.</text>
</comment>
<reference evidence="1 2" key="1">
    <citation type="submission" date="2013-11" db="EMBL/GenBank/DDBJ databases">
        <title>The Genome Sequence of Phytophthora parasitica P10297.</title>
        <authorList>
            <consortium name="The Broad Institute Genomics Platform"/>
            <person name="Russ C."/>
            <person name="Tyler B."/>
            <person name="Panabieres F."/>
            <person name="Shan W."/>
            <person name="Tripathy S."/>
            <person name="Grunwald N."/>
            <person name="Machado M."/>
            <person name="Johnson C.S."/>
            <person name="Walker B."/>
            <person name="Young S.K."/>
            <person name="Zeng Q."/>
            <person name="Gargeya S."/>
            <person name="Fitzgerald M."/>
            <person name="Haas B."/>
            <person name="Abouelleil A."/>
            <person name="Allen A.W."/>
            <person name="Alvarado L."/>
            <person name="Arachchi H.M."/>
            <person name="Berlin A.M."/>
            <person name="Chapman S.B."/>
            <person name="Gainer-Dewar J."/>
            <person name="Goldberg J."/>
            <person name="Griggs A."/>
            <person name="Gujja S."/>
            <person name="Hansen M."/>
            <person name="Howarth C."/>
            <person name="Imamovic A."/>
            <person name="Ireland A."/>
            <person name="Larimer J."/>
            <person name="McCowan C."/>
            <person name="Murphy C."/>
            <person name="Pearson M."/>
            <person name="Poon T.W."/>
            <person name="Priest M."/>
            <person name="Roberts A."/>
            <person name="Saif S."/>
            <person name="Shea T."/>
            <person name="Sisk P."/>
            <person name="Sykes S."/>
            <person name="Wortman J."/>
            <person name="Nusbaum C."/>
            <person name="Birren B."/>
        </authorList>
    </citation>
    <scope>NUCLEOTIDE SEQUENCE [LARGE SCALE GENOMIC DNA]</scope>
    <source>
        <strain evidence="1 2">P10297</strain>
    </source>
</reference>
<protein>
    <recommendedName>
        <fullName evidence="3">AP complex mu/sigma subunit domain-containing protein</fullName>
    </recommendedName>
</protein>
<dbReference type="EMBL" id="ANIY01003531">
    <property type="protein sequence ID" value="ETP35068.1"/>
    <property type="molecule type" value="Genomic_DNA"/>
</dbReference>
<evidence type="ECO:0000313" key="2">
    <source>
        <dbReference type="Proteomes" id="UP000018948"/>
    </source>
</evidence>
<organism evidence="1 2">
    <name type="scientific">Phytophthora nicotianae P10297</name>
    <dbReference type="NCBI Taxonomy" id="1317064"/>
    <lineage>
        <taxon>Eukaryota</taxon>
        <taxon>Sar</taxon>
        <taxon>Stramenopiles</taxon>
        <taxon>Oomycota</taxon>
        <taxon>Peronosporomycetes</taxon>
        <taxon>Peronosporales</taxon>
        <taxon>Peronosporaceae</taxon>
        <taxon>Phytophthora</taxon>
    </lineage>
</organism>
<dbReference type="AlphaFoldDB" id="W2YK65"/>
<gene>
    <name evidence="1" type="ORF">F442_16695</name>
</gene>
<proteinExistence type="predicted"/>
<dbReference type="Proteomes" id="UP000018948">
    <property type="component" value="Unassembled WGS sequence"/>
</dbReference>
<accession>W2YK65</accession>
<sequence length="115" mass="13626">MRFNLNFVDGKEVTTWKYSLHAETSKEIYANFVVQSYRPDVIQQVNANSFEYFVYGEFWALIYFVADYTSNYDDLIIEVVAATKEVAWEEMQHFIVSMELILKKSYPGFLWCCRA</sequence>